<evidence type="ECO:0000256" key="10">
    <source>
        <dbReference type="ARBA" id="ARBA00023180"/>
    </source>
</evidence>
<evidence type="ECO:0000256" key="14">
    <source>
        <dbReference type="ARBA" id="ARBA00046338"/>
    </source>
</evidence>
<dbReference type="GO" id="GO:0031966">
    <property type="term" value="C:mitochondrial membrane"/>
    <property type="evidence" value="ECO:0007669"/>
    <property type="project" value="UniProtKB-ARBA"/>
</dbReference>
<evidence type="ECO:0000256" key="2">
    <source>
        <dbReference type="ARBA" id="ARBA00022448"/>
    </source>
</evidence>
<evidence type="ECO:0000256" key="17">
    <source>
        <dbReference type="ARBA" id="ARBA00080886"/>
    </source>
</evidence>
<dbReference type="PANTHER" id="PTHR10924:SF4">
    <property type="entry name" value="GH15861P"/>
    <property type="match status" value="1"/>
</dbReference>
<feature type="transmembrane region" description="Helical" evidence="18">
    <location>
        <begin position="396"/>
        <end position="416"/>
    </location>
</feature>
<sequence length="487" mass="53537">MTSSQTDLQPVKFAGSEYSVGTSTDARRVEEIKVYKRRWVVLFLFIFYSGANAAQWIQYSIINNIIVKYYGINDKWVDWTSMIYMIVYIPLIFPGSWFLDKMGLRITALVGIVGTCIGSWIKVFSVQPDLFYVTFIGQTFVALAQVCILSLPARIAAVWFGPHQVSSACSLGVFGNQLGIAVGFVLPPILVGNSDDLDAIGSDLLFMFYWFAGFTTVLMVLMIFLFKDKPPTPPNPKRSGDPTANSASEEPFMKSLKSLALNRNYILLLISYGMNVGVFYAISTLLNPVVLKYYPGHEVDTGRIGLTIVLAGMIGSVASGIVLDHMRKFKETTLAVYALSMVGMWIFTFTLDTGHIVVVYVTAGLLGFFMTGYLPVGFEFAAELTYPEPEGTSSGLLNAAAQVFGIGFTSLYSEVFYTYGDIPADVIMSIMLMFGTLITALIKPDLRRQKANQENAISTPGVSAESVQVQSSNIAIISTRKLSDINP</sequence>
<dbReference type="OrthoDB" id="422206at2759"/>
<proteinExistence type="evidence at transcript level"/>
<dbReference type="AlphaFoldDB" id="W8BIC4"/>
<feature type="transmembrane region" description="Helical" evidence="18">
    <location>
        <begin position="334"/>
        <end position="351"/>
    </location>
</feature>
<evidence type="ECO:0000256" key="6">
    <source>
        <dbReference type="ARBA" id="ARBA00022989"/>
    </source>
</evidence>
<keyword evidence="7" id="KW-0265">Erythrocyte maturation</keyword>
<accession>W8BIC4</accession>
<comment type="similarity">
    <text evidence="14">Belongs to the major facilitator superfamily. Feline leukemia virus subgroup C receptor (TC 2.A.1.28.1) family.</text>
</comment>
<dbReference type="FunFam" id="1.20.1250.20:FF:000184">
    <property type="entry name" value="Feline leukemia virus subgroup C receptor-related protein 1"/>
    <property type="match status" value="1"/>
</dbReference>
<dbReference type="PROSITE" id="PS50850">
    <property type="entry name" value="MFS"/>
    <property type="match status" value="1"/>
</dbReference>
<dbReference type="EMBL" id="CAJHJT010000056">
    <property type="protein sequence ID" value="CAD7014635.1"/>
    <property type="molecule type" value="Genomic_DNA"/>
</dbReference>
<evidence type="ECO:0000259" key="19">
    <source>
        <dbReference type="PROSITE" id="PS50850"/>
    </source>
</evidence>
<evidence type="ECO:0000256" key="5">
    <source>
        <dbReference type="ARBA" id="ARBA00022692"/>
    </source>
</evidence>
<feature type="transmembrane region" description="Helical" evidence="18">
    <location>
        <begin position="302"/>
        <end position="322"/>
    </location>
</feature>
<evidence type="ECO:0000256" key="1">
    <source>
        <dbReference type="ARBA" id="ARBA00004651"/>
    </source>
</evidence>
<feature type="transmembrane region" description="Helical" evidence="18">
    <location>
        <begin position="130"/>
        <end position="153"/>
    </location>
</feature>
<gene>
    <name evidence="21" type="primary">FLVC2</name>
    <name evidence="20" type="ORF">CCAP1982_LOCUS22626</name>
</gene>
<dbReference type="GO" id="GO:0043249">
    <property type="term" value="P:erythrocyte maturation"/>
    <property type="evidence" value="ECO:0007669"/>
    <property type="project" value="UniProtKB-KW"/>
</dbReference>
<keyword evidence="10" id="KW-0325">Glycoprotein</keyword>
<dbReference type="CDD" id="cd17398">
    <property type="entry name" value="MFS_FLVCR_like"/>
    <property type="match status" value="1"/>
</dbReference>
<feature type="transmembrane region" description="Helical" evidence="18">
    <location>
        <begin position="422"/>
        <end position="442"/>
    </location>
</feature>
<evidence type="ECO:0000256" key="9">
    <source>
        <dbReference type="ARBA" id="ARBA00023170"/>
    </source>
</evidence>
<feature type="transmembrane region" description="Helical" evidence="18">
    <location>
        <begin position="206"/>
        <end position="226"/>
    </location>
</feature>
<dbReference type="GO" id="GO:0020037">
    <property type="term" value="F:heme binding"/>
    <property type="evidence" value="ECO:0007669"/>
    <property type="project" value="TreeGrafter"/>
</dbReference>
<reference evidence="21" key="1">
    <citation type="submission" date="2013-07" db="EMBL/GenBank/DDBJ databases">
        <authorList>
            <person name="Geib S."/>
        </authorList>
    </citation>
    <scope>NUCLEOTIDE SEQUENCE</scope>
</reference>
<evidence type="ECO:0000256" key="4">
    <source>
        <dbReference type="ARBA" id="ARBA00022553"/>
    </source>
</evidence>
<dbReference type="EMBL" id="GAMC01013549">
    <property type="protein sequence ID" value="JAB93006.1"/>
    <property type="molecule type" value="mRNA"/>
</dbReference>
<keyword evidence="9 21" id="KW-0675">Receptor</keyword>
<comment type="catalytic activity">
    <reaction evidence="11">
        <text>heme b(in) = heme b(out)</text>
        <dbReference type="Rhea" id="RHEA:75443"/>
        <dbReference type="ChEBI" id="CHEBI:60344"/>
    </reaction>
</comment>
<dbReference type="Gene3D" id="1.20.1250.20">
    <property type="entry name" value="MFS general substrate transporter like domains"/>
    <property type="match status" value="1"/>
</dbReference>
<evidence type="ECO:0000313" key="22">
    <source>
        <dbReference type="Proteomes" id="UP000606786"/>
    </source>
</evidence>
<comment type="catalytic activity">
    <reaction evidence="13">
        <text>ethanolamine(in) = ethanolamine(out)</text>
        <dbReference type="Rhea" id="RHEA:32747"/>
        <dbReference type="ChEBI" id="CHEBI:57603"/>
    </reaction>
</comment>
<keyword evidence="2" id="KW-0813">Transport</keyword>
<feature type="transmembrane region" description="Helical" evidence="18">
    <location>
        <begin position="357"/>
        <end position="376"/>
    </location>
</feature>
<evidence type="ECO:0000256" key="8">
    <source>
        <dbReference type="ARBA" id="ARBA00023136"/>
    </source>
</evidence>
<evidence type="ECO:0000256" key="3">
    <source>
        <dbReference type="ARBA" id="ARBA00022475"/>
    </source>
</evidence>
<feature type="transmembrane region" description="Helical" evidence="18">
    <location>
        <begin position="106"/>
        <end position="124"/>
    </location>
</feature>
<feature type="transmembrane region" description="Helical" evidence="18">
    <location>
        <begin position="79"/>
        <end position="99"/>
    </location>
</feature>
<dbReference type="PANTHER" id="PTHR10924">
    <property type="entry name" value="MAJOR FACILITATOR SUPERFAMILY PROTEIN-RELATED"/>
    <property type="match status" value="1"/>
</dbReference>
<reference evidence="20" key="3">
    <citation type="submission" date="2020-11" db="EMBL/GenBank/DDBJ databases">
        <authorList>
            <person name="Whitehead M."/>
        </authorList>
    </citation>
    <scope>NUCLEOTIDE SEQUENCE</scope>
    <source>
        <strain evidence="20">EGII</strain>
    </source>
</reference>
<name>W8BIC4_CERCA</name>
<protein>
    <recommendedName>
        <fullName evidence="16">Choline/ethanolamine transporter FLVCR1</fullName>
    </recommendedName>
    <alternativeName>
        <fullName evidence="17">Heme transporter FLVCR1</fullName>
    </alternativeName>
</protein>
<evidence type="ECO:0000256" key="18">
    <source>
        <dbReference type="SAM" id="Phobius"/>
    </source>
</evidence>
<dbReference type="GO" id="GO:0006783">
    <property type="term" value="P:heme biosynthetic process"/>
    <property type="evidence" value="ECO:0007669"/>
    <property type="project" value="UniProtKB-ARBA"/>
</dbReference>
<dbReference type="SUPFAM" id="SSF103473">
    <property type="entry name" value="MFS general substrate transporter"/>
    <property type="match status" value="1"/>
</dbReference>
<dbReference type="InterPro" id="IPR036259">
    <property type="entry name" value="MFS_trans_sf"/>
</dbReference>
<dbReference type="GO" id="GO:0097037">
    <property type="term" value="P:heme export"/>
    <property type="evidence" value="ECO:0007669"/>
    <property type="project" value="TreeGrafter"/>
</dbReference>
<organism evidence="21">
    <name type="scientific">Ceratitis capitata</name>
    <name type="common">Mediterranean fruit fly</name>
    <name type="synonym">Tephritis capitata</name>
    <dbReference type="NCBI Taxonomy" id="7213"/>
    <lineage>
        <taxon>Eukaryota</taxon>
        <taxon>Metazoa</taxon>
        <taxon>Ecdysozoa</taxon>
        <taxon>Arthropoda</taxon>
        <taxon>Hexapoda</taxon>
        <taxon>Insecta</taxon>
        <taxon>Pterygota</taxon>
        <taxon>Neoptera</taxon>
        <taxon>Endopterygota</taxon>
        <taxon>Diptera</taxon>
        <taxon>Brachycera</taxon>
        <taxon>Muscomorpha</taxon>
        <taxon>Tephritoidea</taxon>
        <taxon>Tephritidae</taxon>
        <taxon>Ceratitis</taxon>
        <taxon>Ceratitis</taxon>
    </lineage>
</organism>
<evidence type="ECO:0000313" key="21">
    <source>
        <dbReference type="EMBL" id="JAB93006.1"/>
    </source>
</evidence>
<feature type="transmembrane region" description="Helical" evidence="18">
    <location>
        <begin position="39"/>
        <end position="59"/>
    </location>
</feature>
<dbReference type="InterPro" id="IPR011701">
    <property type="entry name" value="MFS"/>
</dbReference>
<reference evidence="21" key="2">
    <citation type="journal article" date="2014" name="BMC Genomics">
        <title>A genomic perspective to assessing quality of mass-reared SIT flies used in Mediterranean fruit fly (Ceratitis capitata) eradication in California.</title>
        <authorList>
            <person name="Calla B."/>
            <person name="Hall B."/>
            <person name="Hou S."/>
            <person name="Geib S.M."/>
        </authorList>
    </citation>
    <scope>NUCLEOTIDE SEQUENCE</scope>
</reference>
<dbReference type="EMBL" id="GAMC01013550">
    <property type="protein sequence ID" value="JAB93005.1"/>
    <property type="molecule type" value="mRNA"/>
</dbReference>
<keyword evidence="3" id="KW-1003">Cell membrane</keyword>
<evidence type="ECO:0000313" key="20">
    <source>
        <dbReference type="EMBL" id="CAD7014635.1"/>
    </source>
</evidence>
<comment type="catalytic activity">
    <reaction evidence="12">
        <text>choline(out) = choline(in)</text>
        <dbReference type="Rhea" id="RHEA:32751"/>
        <dbReference type="ChEBI" id="CHEBI:15354"/>
    </reaction>
</comment>
<comment type="function">
    <text evidence="15">Uniporter that mediates the transport of extracellular choline and ethanolamine into cells, thereby playing a key role in phospholipid biosynthesis. Choline and ethanolamine are the precursors of phosphatidylcholine and phosphatidylethanolamine, respectively, the two most abundant phospholipids. Transport is not coupled with proton transport and is exclusively driven by the choline (or ethanolamine) gradient across the plasma membrane. Also acts as a heme b transporter that mediates heme efflux from the cytoplasm to the extracellular compartment.</text>
</comment>
<evidence type="ECO:0000256" key="12">
    <source>
        <dbReference type="ARBA" id="ARBA00036811"/>
    </source>
</evidence>
<dbReference type="GO" id="GO:0015232">
    <property type="term" value="F:heme transmembrane transporter activity"/>
    <property type="evidence" value="ECO:0007669"/>
    <property type="project" value="UniProtKB-ARBA"/>
</dbReference>
<dbReference type="GO" id="GO:0005886">
    <property type="term" value="C:plasma membrane"/>
    <property type="evidence" value="ECO:0007669"/>
    <property type="project" value="UniProtKB-SubCell"/>
</dbReference>
<feature type="transmembrane region" description="Helical" evidence="18">
    <location>
        <begin position="264"/>
        <end position="282"/>
    </location>
</feature>
<evidence type="ECO:0000256" key="7">
    <source>
        <dbReference type="ARBA" id="ARBA00023057"/>
    </source>
</evidence>
<evidence type="ECO:0000256" key="13">
    <source>
        <dbReference type="ARBA" id="ARBA00045087"/>
    </source>
</evidence>
<evidence type="ECO:0000256" key="11">
    <source>
        <dbReference type="ARBA" id="ARBA00035075"/>
    </source>
</evidence>
<keyword evidence="8 18" id="KW-0472">Membrane</keyword>
<feature type="transmembrane region" description="Helical" evidence="18">
    <location>
        <begin position="165"/>
        <end position="186"/>
    </location>
</feature>
<comment type="subcellular location">
    <subcellularLocation>
        <location evidence="1">Cell membrane</location>
        <topology evidence="1">Multi-pass membrane protein</topology>
    </subcellularLocation>
</comment>
<keyword evidence="22" id="KW-1185">Reference proteome</keyword>
<keyword evidence="5 18" id="KW-0812">Transmembrane</keyword>
<evidence type="ECO:0000256" key="16">
    <source>
        <dbReference type="ARBA" id="ARBA00068050"/>
    </source>
</evidence>
<keyword evidence="6 18" id="KW-1133">Transmembrane helix</keyword>
<dbReference type="Proteomes" id="UP000606786">
    <property type="component" value="Unassembled WGS sequence"/>
</dbReference>
<dbReference type="InterPro" id="IPR020846">
    <property type="entry name" value="MFS_dom"/>
</dbReference>
<dbReference type="Pfam" id="PF07690">
    <property type="entry name" value="MFS_1"/>
    <property type="match status" value="1"/>
</dbReference>
<feature type="domain" description="Major facilitator superfamily (MFS) profile" evidence="19">
    <location>
        <begin position="38"/>
        <end position="447"/>
    </location>
</feature>
<keyword evidence="4" id="KW-0597">Phosphoprotein</keyword>
<evidence type="ECO:0000256" key="15">
    <source>
        <dbReference type="ARBA" id="ARBA00060240"/>
    </source>
</evidence>
<dbReference type="InterPro" id="IPR049680">
    <property type="entry name" value="FLVCR1-2_SLC49-like"/>
</dbReference>